<name>A0A248JSE4_9PROT</name>
<dbReference type="InterPro" id="IPR051260">
    <property type="entry name" value="Diverse_substr_monoxygenases"/>
</dbReference>
<evidence type="ECO:0000256" key="4">
    <source>
        <dbReference type="ARBA" id="ARBA00023033"/>
    </source>
</evidence>
<organism evidence="9 10">
    <name type="scientific">Nitrospirillum viridazoti CBAmc</name>
    <dbReference type="NCBI Taxonomy" id="1441467"/>
    <lineage>
        <taxon>Bacteria</taxon>
        <taxon>Pseudomonadati</taxon>
        <taxon>Pseudomonadota</taxon>
        <taxon>Alphaproteobacteria</taxon>
        <taxon>Rhodospirillales</taxon>
        <taxon>Azospirillaceae</taxon>
        <taxon>Nitrospirillum</taxon>
        <taxon>Nitrospirillum viridazoti</taxon>
    </lineage>
</organism>
<keyword evidence="10" id="KW-1185">Reference proteome</keyword>
<keyword evidence="2 6" id="KW-0288">FMN</keyword>
<protein>
    <submittedName>
        <fullName evidence="9">N5,N10-methylene tetrahydromethanopterin reductase</fullName>
    </submittedName>
</protein>
<proteinExistence type="inferred from homology"/>
<feature type="binding site" evidence="6">
    <location>
        <position position="128"/>
    </location>
    <ligand>
        <name>FMN</name>
        <dbReference type="ChEBI" id="CHEBI:58210"/>
    </ligand>
</feature>
<dbReference type="SUPFAM" id="SSF51679">
    <property type="entry name" value="Bacterial luciferase-like"/>
    <property type="match status" value="1"/>
</dbReference>
<dbReference type="Proteomes" id="UP000197153">
    <property type="component" value="Chromosome 1"/>
</dbReference>
<dbReference type="GO" id="GO:0016705">
    <property type="term" value="F:oxidoreductase activity, acting on paired donors, with incorporation or reduction of molecular oxygen"/>
    <property type="evidence" value="ECO:0007669"/>
    <property type="project" value="InterPro"/>
</dbReference>
<dbReference type="InterPro" id="IPR016215">
    <property type="entry name" value="NTA_MOA"/>
</dbReference>
<dbReference type="InterPro" id="IPR011251">
    <property type="entry name" value="Luciferase-like_dom"/>
</dbReference>
<dbReference type="GO" id="GO:0004497">
    <property type="term" value="F:monooxygenase activity"/>
    <property type="evidence" value="ECO:0007669"/>
    <property type="project" value="UniProtKB-KW"/>
</dbReference>
<evidence type="ECO:0000256" key="6">
    <source>
        <dbReference type="PIRSR" id="PIRSR000337-1"/>
    </source>
</evidence>
<sequence>MWSTCHHGAALLPRARPWAQPDLPAMKQIRLNAFDMNCVGHIHQGLWRHPRDRSTQYTDLAYWMDLARTLERGLFDGLFLADVLGIYDVYQGGPDAAVREAVQVPVGDPLLLIPAMAAATTHLGFGVTANLSYEPPYTFARRMSTLDHLTGGRIGWNIVTGYLDSAARALGLDGQAAHDDRYAVAEEYMDVVYRLWEGSWADDAVRRDRAGGVYADPARVRAVRHHGPHFRMEGAHLCEPSPQRTPVLYQAGSSERGRKFAAAHAECVFVNGGPKTHVARLVADLRDLARSLGRDPSDLKVFVGATVVVDETDALAQAKRADYECYASVEGALAHASASLGIDFAARGWDEPIHPGQSQAVTSNIENQAARRPDKVLTRRGLVEGLTLGGRQVPIVGGPATVADELTAWVEQADVDGFILARTVTPECFGDFVDLVVPELQRRGAYKTEYSPGTLREKLSGHGARLPAGHPAASRRWV</sequence>
<reference evidence="9 10" key="1">
    <citation type="submission" date="2017-06" db="EMBL/GenBank/DDBJ databases">
        <title>Complete genome sequence of Nitrospirillum amazonense strain CBAmC, an endophytic nitrogen-fixing and plant growth-promoting bacterium, isolated from sugarcane.</title>
        <authorList>
            <person name="Schwab S."/>
            <person name="dos Santos Teixeira K.R."/>
            <person name="Simoes Araujo J.L."/>
            <person name="Soares Vidal M."/>
            <person name="Borges de Freitas H.R."/>
            <person name="Rivello Crivelaro A.L."/>
            <person name="Bueno de Camargo Nunes A."/>
            <person name="dos Santos C.M."/>
            <person name="Palmeira da Silva Rosa D."/>
            <person name="da Silva Padilha D."/>
            <person name="da Silva E."/>
            <person name="Araujo Terra L."/>
            <person name="Soares Mendes V."/>
            <person name="Farinelli L."/>
            <person name="Magalhaes Cruz L."/>
            <person name="Baldani J.I."/>
        </authorList>
    </citation>
    <scope>NUCLEOTIDE SEQUENCE [LARGE SCALE GENOMIC DNA]</scope>
    <source>
        <strain evidence="9 10">CBAmC</strain>
    </source>
</reference>
<feature type="binding site" evidence="6">
    <location>
        <position position="182"/>
    </location>
    <ligand>
        <name>FMN</name>
        <dbReference type="ChEBI" id="CHEBI:58210"/>
    </ligand>
</feature>
<keyword evidence="3" id="KW-0560">Oxidoreductase</keyword>
<evidence type="ECO:0000256" key="5">
    <source>
        <dbReference type="ARBA" id="ARBA00033748"/>
    </source>
</evidence>
<feature type="domain" description="Luciferase-like" evidence="8">
    <location>
        <begin position="49"/>
        <end position="411"/>
    </location>
</feature>
<feature type="binding site" evidence="6">
    <location>
        <position position="253"/>
    </location>
    <ligand>
        <name>FMN</name>
        <dbReference type="ChEBI" id="CHEBI:58210"/>
    </ligand>
</feature>
<feature type="binding site" evidence="6">
    <location>
        <position position="82"/>
    </location>
    <ligand>
        <name>FMN</name>
        <dbReference type="ChEBI" id="CHEBI:58210"/>
    </ligand>
</feature>
<gene>
    <name evidence="9" type="ORF">Y958_11935</name>
</gene>
<dbReference type="KEGG" id="nao:Y958_11935"/>
<feature type="binding site" evidence="6">
    <location>
        <position position="254"/>
    </location>
    <ligand>
        <name>FMN</name>
        <dbReference type="ChEBI" id="CHEBI:58210"/>
    </ligand>
</feature>
<evidence type="ECO:0000313" key="9">
    <source>
        <dbReference type="EMBL" id="ASG21456.1"/>
    </source>
</evidence>
<dbReference type="EMBL" id="CP022110">
    <property type="protein sequence ID" value="ASG21456.1"/>
    <property type="molecule type" value="Genomic_DNA"/>
</dbReference>
<dbReference type="Gene3D" id="3.20.20.30">
    <property type="entry name" value="Luciferase-like domain"/>
    <property type="match status" value="1"/>
</dbReference>
<dbReference type="PANTHER" id="PTHR30011:SF16">
    <property type="entry name" value="C2H2 FINGER DOMAIN TRANSCRIPTION FACTOR (EUROFUNG)-RELATED"/>
    <property type="match status" value="1"/>
</dbReference>
<dbReference type="PANTHER" id="PTHR30011">
    <property type="entry name" value="ALKANESULFONATE MONOOXYGENASE-RELATED"/>
    <property type="match status" value="1"/>
</dbReference>
<dbReference type="InterPro" id="IPR036661">
    <property type="entry name" value="Luciferase-like_sf"/>
</dbReference>
<dbReference type="Pfam" id="PF00296">
    <property type="entry name" value="Bac_luciferase"/>
    <property type="match status" value="1"/>
</dbReference>
<dbReference type="NCBIfam" id="TIGR03860">
    <property type="entry name" value="FMN_nitrolo"/>
    <property type="match status" value="1"/>
</dbReference>
<evidence type="ECO:0000256" key="1">
    <source>
        <dbReference type="ARBA" id="ARBA00022630"/>
    </source>
</evidence>
<evidence type="ECO:0000256" key="7">
    <source>
        <dbReference type="SAM" id="MobiDB-lite"/>
    </source>
</evidence>
<evidence type="ECO:0000313" key="10">
    <source>
        <dbReference type="Proteomes" id="UP000197153"/>
    </source>
</evidence>
<feature type="region of interest" description="Disordered" evidence="7">
    <location>
        <begin position="457"/>
        <end position="478"/>
    </location>
</feature>
<dbReference type="AlphaFoldDB" id="A0A248JSE4"/>
<feature type="binding site" evidence="6">
    <location>
        <position position="178"/>
    </location>
    <ligand>
        <name>FMN</name>
        <dbReference type="ChEBI" id="CHEBI:58210"/>
    </ligand>
</feature>
<evidence type="ECO:0000259" key="8">
    <source>
        <dbReference type="Pfam" id="PF00296"/>
    </source>
</evidence>
<comment type="similarity">
    <text evidence="5">Belongs to the NtaA/SnaA/DszA monooxygenase family.</text>
</comment>
<dbReference type="PIRSF" id="PIRSF000337">
    <property type="entry name" value="NTA_MOA"/>
    <property type="match status" value="1"/>
</dbReference>
<evidence type="ECO:0000256" key="3">
    <source>
        <dbReference type="ARBA" id="ARBA00023002"/>
    </source>
</evidence>
<keyword evidence="4" id="KW-0503">Monooxygenase</keyword>
<evidence type="ECO:0000256" key="2">
    <source>
        <dbReference type="ARBA" id="ARBA00022643"/>
    </source>
</evidence>
<accession>A0A248JSE4</accession>
<keyword evidence="1 6" id="KW-0285">Flavoprotein</keyword>